<dbReference type="CDD" id="cd12797">
    <property type="entry name" value="M23_peptidase"/>
    <property type="match status" value="1"/>
</dbReference>
<evidence type="ECO:0000259" key="2">
    <source>
        <dbReference type="Pfam" id="PF01551"/>
    </source>
</evidence>
<dbReference type="EMBL" id="QQNH01000001">
    <property type="protein sequence ID" value="RDE10470.1"/>
    <property type="molecule type" value="Genomic_DNA"/>
</dbReference>
<evidence type="ECO:0000256" key="1">
    <source>
        <dbReference type="SAM" id="SignalP"/>
    </source>
</evidence>
<dbReference type="SUPFAM" id="SSF51261">
    <property type="entry name" value="Duplicated hybrid motif"/>
    <property type="match status" value="1"/>
</dbReference>
<dbReference type="PANTHER" id="PTHR21666:SF270">
    <property type="entry name" value="MUREIN HYDROLASE ACTIVATOR ENVC"/>
    <property type="match status" value="1"/>
</dbReference>
<organism evidence="3 4">
    <name type="scientific">Pelagibacterium lacus</name>
    <dbReference type="NCBI Taxonomy" id="2282655"/>
    <lineage>
        <taxon>Bacteria</taxon>
        <taxon>Pseudomonadati</taxon>
        <taxon>Pseudomonadota</taxon>
        <taxon>Alphaproteobacteria</taxon>
        <taxon>Hyphomicrobiales</taxon>
        <taxon>Devosiaceae</taxon>
        <taxon>Pelagibacterium</taxon>
    </lineage>
</organism>
<dbReference type="Proteomes" id="UP000253759">
    <property type="component" value="Unassembled WGS sequence"/>
</dbReference>
<keyword evidence="4" id="KW-1185">Reference proteome</keyword>
<dbReference type="Gene3D" id="2.70.70.10">
    <property type="entry name" value="Glucose Permease (Domain IIA)"/>
    <property type="match status" value="1"/>
</dbReference>
<comment type="caution">
    <text evidence="3">The sequence shown here is derived from an EMBL/GenBank/DDBJ whole genome shotgun (WGS) entry which is preliminary data.</text>
</comment>
<name>A0A369WAP8_9HYPH</name>
<evidence type="ECO:0000313" key="4">
    <source>
        <dbReference type="Proteomes" id="UP000253759"/>
    </source>
</evidence>
<feature type="chain" id="PRO_5016670793" evidence="1">
    <location>
        <begin position="20"/>
        <end position="329"/>
    </location>
</feature>
<dbReference type="InterPro" id="IPR016047">
    <property type="entry name" value="M23ase_b-sheet_dom"/>
</dbReference>
<dbReference type="GO" id="GO:0004222">
    <property type="term" value="F:metalloendopeptidase activity"/>
    <property type="evidence" value="ECO:0007669"/>
    <property type="project" value="TreeGrafter"/>
</dbReference>
<protein>
    <submittedName>
        <fullName evidence="3">M23 family peptidase</fullName>
    </submittedName>
</protein>
<dbReference type="InterPro" id="IPR011055">
    <property type="entry name" value="Dup_hybrid_motif"/>
</dbReference>
<feature type="signal peptide" evidence="1">
    <location>
        <begin position="1"/>
        <end position="19"/>
    </location>
</feature>
<dbReference type="OrthoDB" id="5489603at2"/>
<feature type="domain" description="M23ase beta-sheet core" evidence="2">
    <location>
        <begin position="204"/>
        <end position="291"/>
    </location>
</feature>
<dbReference type="RefSeq" id="WP_114644192.1">
    <property type="nucleotide sequence ID" value="NZ_QQNH01000001.1"/>
</dbReference>
<gene>
    <name evidence="3" type="ORF">DVH29_00520</name>
</gene>
<dbReference type="InterPro" id="IPR050570">
    <property type="entry name" value="Cell_wall_metabolism_enzyme"/>
</dbReference>
<reference evidence="4" key="1">
    <citation type="submission" date="2018-07" db="EMBL/GenBank/DDBJ databases">
        <authorList>
            <person name="Liu B.-T."/>
            <person name="Du Z."/>
        </authorList>
    </citation>
    <scope>NUCLEOTIDE SEQUENCE [LARGE SCALE GENOMIC DNA]</scope>
    <source>
        <strain evidence="4">XYN52</strain>
    </source>
</reference>
<sequence length="329" mass="35002">MTRSLLTLAALVAAAPALAQSDTDAVLDMGRERTAAFYAGETDAIWADMSADMQAAIGSPDGLGGFRDTVMDDLGTETAILDETVTHAPSAEVYTRIGQWSGSDTPIVVEWGFGPEGAIVGFSIQPQAKPADSAYLDYATQADLRLPFDGQWYVFWGGRDIADNYHAVDPAQRFAADFVVHEDGQSYSGDPQRLDSYHCWDREILAPADAEVVGAVDAFPDLAIGDSDPAHPAGNHVILATGENEYIFLAHLQQGSITVAEGDRVAQGDVLGLCGNSGNTSEPHLHLHMQTTPDLTAGEGLPAQFQNYTADGEAVERGEPLRGEIVAPQ</sequence>
<keyword evidence="1" id="KW-0732">Signal</keyword>
<accession>A0A369WAP8</accession>
<evidence type="ECO:0000313" key="3">
    <source>
        <dbReference type="EMBL" id="RDE10470.1"/>
    </source>
</evidence>
<proteinExistence type="predicted"/>
<dbReference type="Pfam" id="PF01551">
    <property type="entry name" value="Peptidase_M23"/>
    <property type="match status" value="1"/>
</dbReference>
<dbReference type="PANTHER" id="PTHR21666">
    <property type="entry name" value="PEPTIDASE-RELATED"/>
    <property type="match status" value="1"/>
</dbReference>
<dbReference type="AlphaFoldDB" id="A0A369WAP8"/>